<comment type="caution">
    <text evidence="1">The sequence shown here is derived from an EMBL/GenBank/DDBJ whole genome shotgun (WGS) entry which is preliminary data.</text>
</comment>
<proteinExistence type="predicted"/>
<sequence length="217" mass="25898">MGLDITHYKATLEKAQEHHLFYIGEDIYSETGAEIREKFDSFNVDFDHFSKYIQEIEVPTKVESIIIIKGSENEKKVKAHFKSNDSNFLIRENEEQLERELKDFEKKKGYQNLKKCFDDSHNDWIIVKYYTTEKKEGFYFKSVGEQRMSMNDKFWNKFCNENTSNFALEEDFKFALSCVDHYRDSDTKEIVNLRKDEFKKTFIDNFELGASFMSVSY</sequence>
<organism evidence="1 2">
    <name type="scientific">Flavobacterium jejuense</name>
    <dbReference type="NCBI Taxonomy" id="1544455"/>
    <lineage>
        <taxon>Bacteria</taxon>
        <taxon>Pseudomonadati</taxon>
        <taxon>Bacteroidota</taxon>
        <taxon>Flavobacteriia</taxon>
        <taxon>Flavobacteriales</taxon>
        <taxon>Flavobacteriaceae</taxon>
        <taxon>Flavobacterium</taxon>
    </lineage>
</organism>
<reference evidence="1" key="2">
    <citation type="submission" date="2020-02" db="EMBL/GenBank/DDBJ databases">
        <title>Flavobacterium profundi sp. nov., isolated from a deep-sea seamount.</title>
        <authorList>
            <person name="Zhang D.-C."/>
        </authorList>
    </citation>
    <scope>NUCLEOTIDE SEQUENCE</scope>
    <source>
        <strain evidence="1">EC11</strain>
    </source>
</reference>
<dbReference type="EMBL" id="VEVQ02000006">
    <property type="protein sequence ID" value="NHN26272.1"/>
    <property type="molecule type" value="Genomic_DNA"/>
</dbReference>
<reference evidence="1" key="1">
    <citation type="submission" date="2019-05" db="EMBL/GenBank/DDBJ databases">
        <authorList>
            <person name="Lianzixin W."/>
        </authorList>
    </citation>
    <scope>NUCLEOTIDE SEQUENCE</scope>
    <source>
        <strain evidence="1">EC11</strain>
    </source>
</reference>
<keyword evidence="2" id="KW-1185">Reference proteome</keyword>
<dbReference type="RefSeq" id="WP_140962594.1">
    <property type="nucleotide sequence ID" value="NZ_VEVQ02000006.1"/>
</dbReference>
<evidence type="ECO:0000313" key="2">
    <source>
        <dbReference type="Proteomes" id="UP000817854"/>
    </source>
</evidence>
<evidence type="ECO:0000313" key="1">
    <source>
        <dbReference type="EMBL" id="NHN26272.1"/>
    </source>
</evidence>
<protein>
    <submittedName>
        <fullName evidence="1">Uncharacterized protein</fullName>
    </submittedName>
</protein>
<name>A0ABX0IQY5_9FLAO</name>
<accession>A0ABX0IQY5</accession>
<gene>
    <name evidence="1" type="ORF">FIA58_011340</name>
</gene>
<dbReference type="Proteomes" id="UP000817854">
    <property type="component" value="Unassembled WGS sequence"/>
</dbReference>